<dbReference type="InterPro" id="IPR009617">
    <property type="entry name" value="Seipin"/>
</dbReference>
<feature type="region of interest" description="Disordered" evidence="7">
    <location>
        <begin position="356"/>
        <end position="390"/>
    </location>
</feature>
<dbReference type="Proteomes" id="UP000077315">
    <property type="component" value="Unassembled WGS sequence"/>
</dbReference>
<dbReference type="GO" id="GO:0140042">
    <property type="term" value="P:lipid droplet formation"/>
    <property type="evidence" value="ECO:0007669"/>
    <property type="project" value="UniProtKB-ARBA"/>
</dbReference>
<evidence type="ECO:0000256" key="1">
    <source>
        <dbReference type="ARBA" id="ARBA00004477"/>
    </source>
</evidence>
<dbReference type="GO" id="GO:0005789">
    <property type="term" value="C:endoplasmic reticulum membrane"/>
    <property type="evidence" value="ECO:0007669"/>
    <property type="project" value="UniProtKB-SubCell"/>
</dbReference>
<dbReference type="GeneID" id="28999448"/>
<keyword evidence="4 8" id="KW-1133">Transmembrane helix</keyword>
<feature type="compositionally biased region" description="Basic and acidic residues" evidence="7">
    <location>
        <begin position="362"/>
        <end position="377"/>
    </location>
</feature>
<keyword evidence="2 8" id="KW-0812">Transmembrane</keyword>
<protein>
    <recommendedName>
        <fullName evidence="11">Seipin</fullName>
    </recommendedName>
</protein>
<dbReference type="EMBL" id="KV440984">
    <property type="protein sequence ID" value="OAD72091.1"/>
    <property type="molecule type" value="Genomic_DNA"/>
</dbReference>
<gene>
    <name evidence="9" type="ORF">PHYBLDRAFT_181954</name>
</gene>
<keyword evidence="5" id="KW-0443">Lipid metabolism</keyword>
<evidence type="ECO:0000313" key="9">
    <source>
        <dbReference type="EMBL" id="OAD72091.1"/>
    </source>
</evidence>
<dbReference type="OrthoDB" id="3990054at2759"/>
<dbReference type="FunCoup" id="A0A163AA86">
    <property type="interactions" value="56"/>
</dbReference>
<dbReference type="STRING" id="763407.A0A163AA86"/>
<dbReference type="GO" id="GO:0006629">
    <property type="term" value="P:lipid metabolic process"/>
    <property type="evidence" value="ECO:0007669"/>
    <property type="project" value="UniProtKB-KW"/>
</dbReference>
<organism evidence="9 10">
    <name type="scientific">Phycomyces blakesleeanus (strain ATCC 8743b / DSM 1359 / FGSC 10004 / NBRC 33097 / NRRL 1555)</name>
    <dbReference type="NCBI Taxonomy" id="763407"/>
    <lineage>
        <taxon>Eukaryota</taxon>
        <taxon>Fungi</taxon>
        <taxon>Fungi incertae sedis</taxon>
        <taxon>Mucoromycota</taxon>
        <taxon>Mucoromycotina</taxon>
        <taxon>Mucoromycetes</taxon>
        <taxon>Mucorales</taxon>
        <taxon>Phycomycetaceae</taxon>
        <taxon>Phycomyces</taxon>
    </lineage>
</organism>
<evidence type="ECO:0000313" key="10">
    <source>
        <dbReference type="Proteomes" id="UP000077315"/>
    </source>
</evidence>
<keyword evidence="10" id="KW-1185">Reference proteome</keyword>
<feature type="transmembrane region" description="Helical" evidence="8">
    <location>
        <begin position="118"/>
        <end position="137"/>
    </location>
</feature>
<feature type="transmembrane region" description="Helical" evidence="8">
    <location>
        <begin position="315"/>
        <end position="340"/>
    </location>
</feature>
<keyword evidence="3" id="KW-0256">Endoplasmic reticulum</keyword>
<dbReference type="VEuPathDB" id="FungiDB:PHYBLDRAFT_181954"/>
<dbReference type="InParanoid" id="A0A163AA86"/>
<dbReference type="AlphaFoldDB" id="A0A163AA86"/>
<evidence type="ECO:0000256" key="8">
    <source>
        <dbReference type="SAM" id="Phobius"/>
    </source>
</evidence>
<feature type="compositionally biased region" description="Acidic residues" evidence="7">
    <location>
        <begin position="378"/>
        <end position="390"/>
    </location>
</feature>
<evidence type="ECO:0000256" key="5">
    <source>
        <dbReference type="ARBA" id="ARBA00023098"/>
    </source>
</evidence>
<keyword evidence="6 8" id="KW-0472">Membrane</keyword>
<dbReference type="CDD" id="cd23995">
    <property type="entry name" value="Seipin_BSCL2_like"/>
    <property type="match status" value="1"/>
</dbReference>
<evidence type="ECO:0000256" key="7">
    <source>
        <dbReference type="SAM" id="MobiDB-lite"/>
    </source>
</evidence>
<name>A0A163AA86_PHYB8</name>
<feature type="compositionally biased region" description="Basic and acidic residues" evidence="7">
    <location>
        <begin position="43"/>
        <end position="71"/>
    </location>
</feature>
<evidence type="ECO:0000256" key="2">
    <source>
        <dbReference type="ARBA" id="ARBA00022692"/>
    </source>
</evidence>
<dbReference type="PANTHER" id="PTHR21212">
    <property type="entry name" value="BERNARDINELLI-SEIP CONGENITAL LIPODYSTROPHY 2 HOMOLOG BSCL2 PROTEIN"/>
    <property type="match status" value="1"/>
</dbReference>
<evidence type="ECO:0008006" key="11">
    <source>
        <dbReference type="Google" id="ProtNLM"/>
    </source>
</evidence>
<dbReference type="RefSeq" id="XP_018290131.1">
    <property type="nucleotide sequence ID" value="XM_018438542.1"/>
</dbReference>
<evidence type="ECO:0000256" key="4">
    <source>
        <dbReference type="ARBA" id="ARBA00022989"/>
    </source>
</evidence>
<evidence type="ECO:0000256" key="6">
    <source>
        <dbReference type="ARBA" id="ARBA00023136"/>
    </source>
</evidence>
<accession>A0A163AA86</accession>
<reference evidence="10" key="1">
    <citation type="submission" date="2015-06" db="EMBL/GenBank/DDBJ databases">
        <title>Expansion of signal transduction pathways in fungi by whole-genome duplication.</title>
        <authorList>
            <consortium name="DOE Joint Genome Institute"/>
            <person name="Corrochano L.M."/>
            <person name="Kuo A."/>
            <person name="Marcet-Houben M."/>
            <person name="Polaino S."/>
            <person name="Salamov A."/>
            <person name="Villalobos J.M."/>
            <person name="Alvarez M.I."/>
            <person name="Avalos J."/>
            <person name="Benito E.P."/>
            <person name="Benoit I."/>
            <person name="Burger G."/>
            <person name="Camino L.P."/>
            <person name="Canovas D."/>
            <person name="Cerda-Olmedo E."/>
            <person name="Cheng J.-F."/>
            <person name="Dominguez A."/>
            <person name="Elias M."/>
            <person name="Eslava A.P."/>
            <person name="Glaser F."/>
            <person name="Grimwood J."/>
            <person name="Gutierrez G."/>
            <person name="Heitman J."/>
            <person name="Henrissat B."/>
            <person name="Iturriaga E.A."/>
            <person name="Lang B.F."/>
            <person name="Lavin J.L."/>
            <person name="Lee S."/>
            <person name="Li W."/>
            <person name="Lindquist E."/>
            <person name="Lopez-Garcia S."/>
            <person name="Luque E.M."/>
            <person name="Marcos A.T."/>
            <person name="Martin J."/>
            <person name="McCluskey K."/>
            <person name="Medina H.R."/>
            <person name="Miralles-Duran A."/>
            <person name="Miyazaki A."/>
            <person name="Munoz-Torres E."/>
            <person name="Oguiza J.A."/>
            <person name="Ohm R."/>
            <person name="Olmedo M."/>
            <person name="Orejas M."/>
            <person name="Ortiz-Castellanos L."/>
            <person name="Pisabarro A.G."/>
            <person name="Rodriguez-Romero J."/>
            <person name="Ruiz-Herrera J."/>
            <person name="Ruiz-Vazquez R."/>
            <person name="Sanz C."/>
            <person name="Schackwitz W."/>
            <person name="Schmutz J."/>
            <person name="Shahriari M."/>
            <person name="Shelest E."/>
            <person name="Silva-Franco F."/>
            <person name="Soanes D."/>
            <person name="Syed K."/>
            <person name="Tagua V.G."/>
            <person name="Talbot N.J."/>
            <person name="Thon M."/>
            <person name="De vries R.P."/>
            <person name="Wiebenga A."/>
            <person name="Yadav J.S."/>
            <person name="Braun E.L."/>
            <person name="Baker S."/>
            <person name="Garre V."/>
            <person name="Horwitz B."/>
            <person name="Torres-Martinez S."/>
            <person name="Idnurm A."/>
            <person name="Herrera-Estrella A."/>
            <person name="Gabaldon T."/>
            <person name="Grigoriev I.V."/>
        </authorList>
    </citation>
    <scope>NUCLEOTIDE SEQUENCE [LARGE SCALE GENOMIC DNA]</scope>
    <source>
        <strain evidence="10">NRRL 1555(-)</strain>
    </source>
</reference>
<feature type="region of interest" description="Disordered" evidence="7">
    <location>
        <begin position="1"/>
        <end position="78"/>
    </location>
</feature>
<proteinExistence type="predicted"/>
<feature type="compositionally biased region" description="Polar residues" evidence="7">
    <location>
        <begin position="1"/>
        <end position="12"/>
    </location>
</feature>
<evidence type="ECO:0000256" key="3">
    <source>
        <dbReference type="ARBA" id="ARBA00022824"/>
    </source>
</evidence>
<comment type="subcellular location">
    <subcellularLocation>
        <location evidence="1">Endoplasmic reticulum membrane</location>
        <topology evidence="1">Multi-pass membrane protein</topology>
    </subcellularLocation>
</comment>
<dbReference type="Pfam" id="PF06775">
    <property type="entry name" value="Seipin"/>
    <property type="match status" value="1"/>
</dbReference>
<dbReference type="PANTHER" id="PTHR21212:SF0">
    <property type="entry name" value="SEIPIN"/>
    <property type="match status" value="1"/>
</dbReference>
<sequence>MSNSSDNATNDTFHVVPSHTQDFGGPSDLHDEGTSILQDSEQENDHSNNDQDHDHDHDPDPDHVSESANHVEDDEIHAPPQLNPTVLFVINLIKSSLRPFFRIVFAPSAQRTVVKTTILSFSIMWILMTSITAYTLFYRRHVPQIIHTEPIWFQYGSMSRPGELTSSPVGAVDLLRGDHYPILRHDQGYDVSVRLHVPTSDINFNLGNFMVSVNLETSNSSVVASSSRPAILRYQSNTQRVLRVFAKALPLLVGLTEESQVIYVPMIEGYIEQKAAPVVHATVSLSSPLVQVYDAELSIIADFRGLRYYMYHHRVATAIVFAIMFATIEFICAVIAWRVFGQGLWNKLNDAFEQNNNGSEIEDTKTIDDEHERHDGDAEFVDPSDTDTQK</sequence>